<evidence type="ECO:0000313" key="10">
    <source>
        <dbReference type="EMBL" id="DAZ99747.1"/>
    </source>
</evidence>
<evidence type="ECO:0000313" key="11">
    <source>
        <dbReference type="Proteomes" id="UP001146120"/>
    </source>
</evidence>
<evidence type="ECO:0000259" key="9">
    <source>
        <dbReference type="Pfam" id="PF01529"/>
    </source>
</evidence>
<keyword evidence="6 7" id="KW-0012">Acyltransferase</keyword>
<evidence type="ECO:0000256" key="4">
    <source>
        <dbReference type="ARBA" id="ARBA00022989"/>
    </source>
</evidence>
<feature type="region of interest" description="Disordered" evidence="8">
    <location>
        <begin position="28"/>
        <end position="60"/>
    </location>
</feature>
<feature type="domain" description="Palmitoyltransferase DHHC" evidence="9">
    <location>
        <begin position="171"/>
        <end position="282"/>
    </location>
</feature>
<evidence type="ECO:0000256" key="2">
    <source>
        <dbReference type="ARBA" id="ARBA00022679"/>
    </source>
</evidence>
<evidence type="ECO:0000256" key="1">
    <source>
        <dbReference type="ARBA" id="ARBA00004141"/>
    </source>
</evidence>
<dbReference type="Proteomes" id="UP001146120">
    <property type="component" value="Unassembled WGS sequence"/>
</dbReference>
<evidence type="ECO:0000256" key="8">
    <source>
        <dbReference type="SAM" id="MobiDB-lite"/>
    </source>
</evidence>
<evidence type="ECO:0000256" key="6">
    <source>
        <dbReference type="ARBA" id="ARBA00023315"/>
    </source>
</evidence>
<dbReference type="PANTHER" id="PTHR22883:SF203">
    <property type="entry name" value="PALMITOYLTRANSFERASE"/>
    <property type="match status" value="1"/>
</dbReference>
<dbReference type="PANTHER" id="PTHR22883">
    <property type="entry name" value="ZINC FINGER DHHC DOMAIN CONTAINING PROTEIN"/>
    <property type="match status" value="1"/>
</dbReference>
<feature type="region of interest" description="Disordered" evidence="8">
    <location>
        <begin position="294"/>
        <end position="347"/>
    </location>
</feature>
<accession>A0AAV2Z308</accession>
<sequence>MPFTAAAASGTQRSLSSSRLHLRDSVVTLPTSSTSSTTTTAAPSIASRSLSASPPDSPLSGGAPEVIGDKLLGHVRTNGFERPFGRDQVISWLGHGISAVCFYVAAIWLMVLDDTPRTHSIRSLTSVALFIHIPALVLLLMAWISCERIDPEESLPNGWFGIKLGGKRWMKARYCAVCRKTVPGLDHHCTWLQTCIGVSNYAQFFTIACAGTVQFICQALYASFSLLWLHIPVDAAGQQLTEVKILLLVCLFISVPCTITYFVLLGFHTLLFFLGYGTYDWMLRRRKRQRELAKAKSNAAKSNGAETTPGDGAASMPSPQSHSSSFGSPSDFTGADPSIAIGQMTSL</sequence>
<feature type="transmembrane region" description="Helical" evidence="7">
    <location>
        <begin position="204"/>
        <end position="231"/>
    </location>
</feature>
<comment type="domain">
    <text evidence="7">The DHHC domain is required for palmitoyltransferase activity.</text>
</comment>
<dbReference type="GO" id="GO:0019706">
    <property type="term" value="F:protein-cysteine S-palmitoyltransferase activity"/>
    <property type="evidence" value="ECO:0007669"/>
    <property type="project" value="UniProtKB-EC"/>
</dbReference>
<keyword evidence="2 7" id="KW-0808">Transferase</keyword>
<dbReference type="GO" id="GO:0016020">
    <property type="term" value="C:membrane"/>
    <property type="evidence" value="ECO:0007669"/>
    <property type="project" value="UniProtKB-SubCell"/>
</dbReference>
<comment type="caution">
    <text evidence="10">The sequence shown here is derived from an EMBL/GenBank/DDBJ whole genome shotgun (WGS) entry which is preliminary data.</text>
</comment>
<dbReference type="GO" id="GO:0005794">
    <property type="term" value="C:Golgi apparatus"/>
    <property type="evidence" value="ECO:0007669"/>
    <property type="project" value="TreeGrafter"/>
</dbReference>
<keyword evidence="4 7" id="KW-1133">Transmembrane helix</keyword>
<dbReference type="PROSITE" id="PS50216">
    <property type="entry name" value="DHHC"/>
    <property type="match status" value="1"/>
</dbReference>
<feature type="transmembrane region" description="Helical" evidence="7">
    <location>
        <begin position="123"/>
        <end position="144"/>
    </location>
</feature>
<keyword evidence="3 7" id="KW-0812">Transmembrane</keyword>
<comment type="subcellular location">
    <subcellularLocation>
        <location evidence="1">Membrane</location>
        <topology evidence="1">Multi-pass membrane protein</topology>
    </subcellularLocation>
</comment>
<reference evidence="10" key="2">
    <citation type="journal article" date="2023" name="Microbiol Resour">
        <title>Decontamination and Annotation of the Draft Genome Sequence of the Oomycete Lagenidium giganteum ARSEF 373.</title>
        <authorList>
            <person name="Morgan W.R."/>
            <person name="Tartar A."/>
        </authorList>
    </citation>
    <scope>NUCLEOTIDE SEQUENCE</scope>
    <source>
        <strain evidence="10">ARSEF 373</strain>
    </source>
</reference>
<name>A0AAV2Z308_9STRA</name>
<dbReference type="EMBL" id="DAKRPA010000077">
    <property type="protein sequence ID" value="DAZ99747.1"/>
    <property type="molecule type" value="Genomic_DNA"/>
</dbReference>
<keyword evidence="5 7" id="KW-0472">Membrane</keyword>
<dbReference type="GO" id="GO:0006612">
    <property type="term" value="P:protein targeting to membrane"/>
    <property type="evidence" value="ECO:0007669"/>
    <property type="project" value="TreeGrafter"/>
</dbReference>
<evidence type="ECO:0000256" key="7">
    <source>
        <dbReference type="RuleBase" id="RU079119"/>
    </source>
</evidence>
<keyword evidence="11" id="KW-1185">Reference proteome</keyword>
<organism evidence="10 11">
    <name type="scientific">Lagenidium giganteum</name>
    <dbReference type="NCBI Taxonomy" id="4803"/>
    <lineage>
        <taxon>Eukaryota</taxon>
        <taxon>Sar</taxon>
        <taxon>Stramenopiles</taxon>
        <taxon>Oomycota</taxon>
        <taxon>Peronosporomycetes</taxon>
        <taxon>Pythiales</taxon>
        <taxon>Pythiaceae</taxon>
    </lineage>
</organism>
<protein>
    <recommendedName>
        <fullName evidence="7">Palmitoyltransferase</fullName>
        <ecNumber evidence="7">2.3.1.225</ecNumber>
    </recommendedName>
</protein>
<comment type="similarity">
    <text evidence="7">Belongs to the DHHC palmitoyltransferase family.</text>
</comment>
<comment type="catalytic activity">
    <reaction evidence="7">
        <text>L-cysteinyl-[protein] + hexadecanoyl-CoA = S-hexadecanoyl-L-cysteinyl-[protein] + CoA</text>
        <dbReference type="Rhea" id="RHEA:36683"/>
        <dbReference type="Rhea" id="RHEA-COMP:10131"/>
        <dbReference type="Rhea" id="RHEA-COMP:11032"/>
        <dbReference type="ChEBI" id="CHEBI:29950"/>
        <dbReference type="ChEBI" id="CHEBI:57287"/>
        <dbReference type="ChEBI" id="CHEBI:57379"/>
        <dbReference type="ChEBI" id="CHEBI:74151"/>
        <dbReference type="EC" id="2.3.1.225"/>
    </reaction>
</comment>
<feature type="compositionally biased region" description="Low complexity" evidence="8">
    <location>
        <begin position="315"/>
        <end position="330"/>
    </location>
</feature>
<feature type="transmembrane region" description="Helical" evidence="7">
    <location>
        <begin position="243"/>
        <end position="276"/>
    </location>
</feature>
<dbReference type="GO" id="GO:0005783">
    <property type="term" value="C:endoplasmic reticulum"/>
    <property type="evidence" value="ECO:0007669"/>
    <property type="project" value="TreeGrafter"/>
</dbReference>
<dbReference type="Pfam" id="PF01529">
    <property type="entry name" value="DHHC"/>
    <property type="match status" value="1"/>
</dbReference>
<reference evidence="10" key="1">
    <citation type="submission" date="2022-11" db="EMBL/GenBank/DDBJ databases">
        <authorList>
            <person name="Morgan W.R."/>
            <person name="Tartar A."/>
        </authorList>
    </citation>
    <scope>NUCLEOTIDE SEQUENCE</scope>
    <source>
        <strain evidence="10">ARSEF 373</strain>
    </source>
</reference>
<dbReference type="InterPro" id="IPR001594">
    <property type="entry name" value="Palmitoyltrfase_DHHC"/>
</dbReference>
<dbReference type="EC" id="2.3.1.225" evidence="7"/>
<feature type="transmembrane region" description="Helical" evidence="7">
    <location>
        <begin position="89"/>
        <end position="111"/>
    </location>
</feature>
<evidence type="ECO:0000256" key="3">
    <source>
        <dbReference type="ARBA" id="ARBA00022692"/>
    </source>
</evidence>
<dbReference type="InterPro" id="IPR039859">
    <property type="entry name" value="PFA4/ZDH16/20/ERF2-like"/>
</dbReference>
<gene>
    <name evidence="10" type="ORF">N0F65_003534</name>
</gene>
<proteinExistence type="inferred from homology"/>
<dbReference type="AlphaFoldDB" id="A0AAV2Z308"/>
<evidence type="ECO:0000256" key="5">
    <source>
        <dbReference type="ARBA" id="ARBA00023136"/>
    </source>
</evidence>